<feature type="signal peptide" evidence="1">
    <location>
        <begin position="1"/>
        <end position="29"/>
    </location>
</feature>
<dbReference type="InterPro" id="IPR046230">
    <property type="entry name" value="DUF6263"/>
</dbReference>
<gene>
    <name evidence="2" type="ORF">ENS64_18545</name>
</gene>
<proteinExistence type="predicted"/>
<keyword evidence="1" id="KW-0732">Signal</keyword>
<dbReference type="Pfam" id="PF19777">
    <property type="entry name" value="DUF6263"/>
    <property type="match status" value="1"/>
</dbReference>
<dbReference type="EMBL" id="DSVQ01000019">
    <property type="protein sequence ID" value="HGT41252.1"/>
    <property type="molecule type" value="Genomic_DNA"/>
</dbReference>
<protein>
    <recommendedName>
        <fullName evidence="3">DUF3108 domain-containing protein</fullName>
    </recommendedName>
</protein>
<name>A0A7C4LNB9_9PLAN</name>
<feature type="chain" id="PRO_5028010579" description="DUF3108 domain-containing protein" evidence="1">
    <location>
        <begin position="30"/>
        <end position="312"/>
    </location>
</feature>
<sequence length="312" mass="33375">MRGGIVGPAARHVLTVLLVALGTGAAAHAEATLRYKFKAGDETRYVLTQSLTTEVTLPQQEKPVTTGMTQSMYFKNVVDEVTSTGSARLRQTYTRIKLSVRSSAAGAQSFDYDSAAEEQPTGPIAESILKSIKPLLNAEIQQTISPRGEISDVIVPQSLLDAFKSNPALAAMGNTFSAEGFKNLSAQSAVSFPDKPLAVGDAWDQAIDLKLPFGKLTTTKTMRYGGKDEHGLEKLGISTTMTMEPAANPQVSMKLTKGQGAGAILFDPLRGRVHSSTLKQTMEAEIMVAGQKIQQKSETEVALQLDEGTATR</sequence>
<reference evidence="2" key="1">
    <citation type="journal article" date="2020" name="mSystems">
        <title>Genome- and Community-Level Interaction Insights into Carbon Utilization and Element Cycling Functions of Hydrothermarchaeota in Hydrothermal Sediment.</title>
        <authorList>
            <person name="Zhou Z."/>
            <person name="Liu Y."/>
            <person name="Xu W."/>
            <person name="Pan J."/>
            <person name="Luo Z.H."/>
            <person name="Li M."/>
        </authorList>
    </citation>
    <scope>NUCLEOTIDE SEQUENCE [LARGE SCALE GENOMIC DNA]</scope>
    <source>
        <strain evidence="2">SpSt-508</strain>
    </source>
</reference>
<evidence type="ECO:0000256" key="1">
    <source>
        <dbReference type="SAM" id="SignalP"/>
    </source>
</evidence>
<dbReference type="AlphaFoldDB" id="A0A7C4LNB9"/>
<evidence type="ECO:0008006" key="3">
    <source>
        <dbReference type="Google" id="ProtNLM"/>
    </source>
</evidence>
<comment type="caution">
    <text evidence="2">The sequence shown here is derived from an EMBL/GenBank/DDBJ whole genome shotgun (WGS) entry which is preliminary data.</text>
</comment>
<evidence type="ECO:0000313" key="2">
    <source>
        <dbReference type="EMBL" id="HGT41252.1"/>
    </source>
</evidence>
<organism evidence="2">
    <name type="scientific">Schlesneria paludicola</name>
    <dbReference type="NCBI Taxonomy" id="360056"/>
    <lineage>
        <taxon>Bacteria</taxon>
        <taxon>Pseudomonadati</taxon>
        <taxon>Planctomycetota</taxon>
        <taxon>Planctomycetia</taxon>
        <taxon>Planctomycetales</taxon>
        <taxon>Planctomycetaceae</taxon>
        <taxon>Schlesneria</taxon>
    </lineage>
</organism>
<accession>A0A7C4LNB9</accession>